<sequence length="92" mass="10227">MWKICNILRPSCLLRTSFRLQGDNDHESGVKLDFVGSSSEEGPVGRELILQTGPSGLNCLFVYFIRWSVGRSVGRSVSQSVEEELKPGRPDT</sequence>
<reference evidence="1" key="1">
    <citation type="submission" date="2018-11" db="EMBL/GenBank/DDBJ databases">
        <authorList>
            <consortium name="Pathogen Informatics"/>
        </authorList>
    </citation>
    <scope>NUCLEOTIDE SEQUENCE</scope>
</reference>
<accession>A0A448WDM7</accession>
<name>A0A448WDM7_9PLAT</name>
<gene>
    <name evidence="1" type="ORF">PXEA_LOCUS2663</name>
</gene>
<evidence type="ECO:0000313" key="2">
    <source>
        <dbReference type="Proteomes" id="UP000784294"/>
    </source>
</evidence>
<protein>
    <submittedName>
        <fullName evidence="1">Uncharacterized protein</fullName>
    </submittedName>
</protein>
<proteinExistence type="predicted"/>
<comment type="caution">
    <text evidence="1">The sequence shown here is derived from an EMBL/GenBank/DDBJ whole genome shotgun (WGS) entry which is preliminary data.</text>
</comment>
<dbReference type="EMBL" id="CAAALY010005791">
    <property type="protein sequence ID" value="VEL09223.1"/>
    <property type="molecule type" value="Genomic_DNA"/>
</dbReference>
<evidence type="ECO:0000313" key="1">
    <source>
        <dbReference type="EMBL" id="VEL09223.1"/>
    </source>
</evidence>
<dbReference type="AlphaFoldDB" id="A0A448WDM7"/>
<dbReference type="Proteomes" id="UP000784294">
    <property type="component" value="Unassembled WGS sequence"/>
</dbReference>
<organism evidence="1 2">
    <name type="scientific">Protopolystoma xenopodis</name>
    <dbReference type="NCBI Taxonomy" id="117903"/>
    <lineage>
        <taxon>Eukaryota</taxon>
        <taxon>Metazoa</taxon>
        <taxon>Spiralia</taxon>
        <taxon>Lophotrochozoa</taxon>
        <taxon>Platyhelminthes</taxon>
        <taxon>Monogenea</taxon>
        <taxon>Polyopisthocotylea</taxon>
        <taxon>Polystomatidea</taxon>
        <taxon>Polystomatidae</taxon>
        <taxon>Protopolystoma</taxon>
    </lineage>
</organism>
<keyword evidence="2" id="KW-1185">Reference proteome</keyword>